<proteinExistence type="predicted"/>
<reference evidence="1" key="1">
    <citation type="submission" date="2014-11" db="EMBL/GenBank/DDBJ databases">
        <authorList>
            <person name="Amaro Gonzalez C."/>
        </authorList>
    </citation>
    <scope>NUCLEOTIDE SEQUENCE</scope>
</reference>
<evidence type="ECO:0000313" key="1">
    <source>
        <dbReference type="EMBL" id="JAH55218.1"/>
    </source>
</evidence>
<dbReference type="EMBL" id="GBXM01053359">
    <property type="protein sequence ID" value="JAH55218.1"/>
    <property type="molecule type" value="Transcribed_RNA"/>
</dbReference>
<name>A0A0E9TR59_ANGAN</name>
<reference evidence="1" key="2">
    <citation type="journal article" date="2015" name="Fish Shellfish Immunol.">
        <title>Early steps in the European eel (Anguilla anguilla)-Vibrio vulnificus interaction in the gills: Role of the RtxA13 toxin.</title>
        <authorList>
            <person name="Callol A."/>
            <person name="Pajuelo D."/>
            <person name="Ebbesson L."/>
            <person name="Teles M."/>
            <person name="MacKenzie S."/>
            <person name="Amaro C."/>
        </authorList>
    </citation>
    <scope>NUCLEOTIDE SEQUENCE</scope>
</reference>
<dbReference type="AlphaFoldDB" id="A0A0E9TR59"/>
<accession>A0A0E9TR59</accession>
<sequence length="33" mass="4125">MWCRPMIWGICLPLEQIRSELILLQFYQQLHHQ</sequence>
<organism evidence="1">
    <name type="scientific">Anguilla anguilla</name>
    <name type="common">European freshwater eel</name>
    <name type="synonym">Muraena anguilla</name>
    <dbReference type="NCBI Taxonomy" id="7936"/>
    <lineage>
        <taxon>Eukaryota</taxon>
        <taxon>Metazoa</taxon>
        <taxon>Chordata</taxon>
        <taxon>Craniata</taxon>
        <taxon>Vertebrata</taxon>
        <taxon>Euteleostomi</taxon>
        <taxon>Actinopterygii</taxon>
        <taxon>Neopterygii</taxon>
        <taxon>Teleostei</taxon>
        <taxon>Anguilliformes</taxon>
        <taxon>Anguillidae</taxon>
        <taxon>Anguilla</taxon>
    </lineage>
</organism>
<protein>
    <submittedName>
        <fullName evidence="1">Uncharacterized protein</fullName>
    </submittedName>
</protein>